<dbReference type="EMBL" id="SOAW01000001">
    <property type="protein sequence ID" value="TDT33765.1"/>
    <property type="molecule type" value="Genomic_DNA"/>
</dbReference>
<dbReference type="Gene3D" id="6.10.250.3150">
    <property type="match status" value="1"/>
</dbReference>
<dbReference type="Pfam" id="PF01551">
    <property type="entry name" value="Peptidase_M23"/>
    <property type="match status" value="1"/>
</dbReference>
<protein>
    <submittedName>
        <fullName evidence="3">Murein DD-endopeptidase MepM/ murein hydrolase activator NlpD</fullName>
    </submittedName>
</protein>
<dbReference type="SUPFAM" id="SSF51261">
    <property type="entry name" value="Duplicated hybrid motif"/>
    <property type="match status" value="1"/>
</dbReference>
<proteinExistence type="predicted"/>
<keyword evidence="3" id="KW-0378">Hydrolase</keyword>
<dbReference type="Proteomes" id="UP000295371">
    <property type="component" value="Unassembled WGS sequence"/>
</dbReference>
<feature type="region of interest" description="Disordered" evidence="1">
    <location>
        <begin position="1"/>
        <end position="31"/>
    </location>
</feature>
<sequence>MDRQLPLAAAKSQRPGNTESGKAQDSATPWYGFCVPPVSRRLVRRAATAVAAVALTIGLTAPAFADPSDDADKAEKKLTEAESQLDDSSNDLESARSALADAESQLDDARSELNRIQGELADAQERDEESQERLAEAQEKLEQAKAAVAANQKRVEEQREKAGEVVREQYQKQNSLVGLAMVVDNTTAGTLQTRAQWSTTMFNATQAKLDALEEAQQKLEAAKKAQAEAEAEAEAEREAAATNLSNMQELESEAQAEESRISALVAAKSDAQAEVETQVEADKDRVAEMAAESEEAQEKLEEYEAEQAKKAEKERKEREAKAKKDKEAAEKKKEEEKKAEKKKEEEKKKAEKEKKKKSDSSRDATKTSSAAAVSPIKPGNYRISAVFGQTGLWARYHTGLDFAGVYTGTPIRAAKDGVVLSSTAGGWAGNHVILRHSNGESTLYAHMSRKSASKGKVVKKGDIIGYTGATGNVTGPHLHFEYYPKGATPGSVYSAKDPRAWLKKNGVNI</sequence>
<dbReference type="InterPro" id="IPR016047">
    <property type="entry name" value="M23ase_b-sheet_dom"/>
</dbReference>
<feature type="compositionally biased region" description="Basic and acidic residues" evidence="1">
    <location>
        <begin position="70"/>
        <end position="80"/>
    </location>
</feature>
<dbReference type="GO" id="GO:0004222">
    <property type="term" value="F:metalloendopeptidase activity"/>
    <property type="evidence" value="ECO:0007669"/>
    <property type="project" value="TreeGrafter"/>
</dbReference>
<dbReference type="InterPro" id="IPR050570">
    <property type="entry name" value="Cell_wall_metabolism_enzyme"/>
</dbReference>
<dbReference type="CDD" id="cd06503">
    <property type="entry name" value="ATP-synt_Fo_b"/>
    <property type="match status" value="1"/>
</dbReference>
<dbReference type="PANTHER" id="PTHR21666:SF270">
    <property type="entry name" value="MUREIN HYDROLASE ACTIVATOR ENVC"/>
    <property type="match status" value="1"/>
</dbReference>
<feature type="domain" description="M23ase beta-sheet core" evidence="2">
    <location>
        <begin position="396"/>
        <end position="486"/>
    </location>
</feature>
<keyword evidence="4" id="KW-1185">Reference proteome</keyword>
<feature type="region of interest" description="Disordered" evidence="1">
    <location>
        <begin position="287"/>
        <end position="371"/>
    </location>
</feature>
<feature type="compositionally biased region" description="Polar residues" evidence="1">
    <location>
        <begin position="14"/>
        <end position="27"/>
    </location>
</feature>
<evidence type="ECO:0000259" key="2">
    <source>
        <dbReference type="Pfam" id="PF01551"/>
    </source>
</evidence>
<dbReference type="InterPro" id="IPR011055">
    <property type="entry name" value="Dup_hybrid_motif"/>
</dbReference>
<dbReference type="PANTHER" id="PTHR21666">
    <property type="entry name" value="PEPTIDASE-RELATED"/>
    <property type="match status" value="1"/>
</dbReference>
<name>A0A4R7J8W8_9ACTN</name>
<accession>A0A4R7J8W8</accession>
<dbReference type="Gene3D" id="2.70.70.10">
    <property type="entry name" value="Glucose Permease (Domain IIA)"/>
    <property type="match status" value="1"/>
</dbReference>
<organism evidence="3 4">
    <name type="scientific">Naumannella halotolerans</name>
    <dbReference type="NCBI Taxonomy" id="993414"/>
    <lineage>
        <taxon>Bacteria</taxon>
        <taxon>Bacillati</taxon>
        <taxon>Actinomycetota</taxon>
        <taxon>Actinomycetes</taxon>
        <taxon>Propionibacteriales</taxon>
        <taxon>Propionibacteriaceae</taxon>
        <taxon>Naumannella</taxon>
    </lineage>
</organism>
<evidence type="ECO:0000313" key="4">
    <source>
        <dbReference type="Proteomes" id="UP000295371"/>
    </source>
</evidence>
<dbReference type="CDD" id="cd12797">
    <property type="entry name" value="M23_peptidase"/>
    <property type="match status" value="1"/>
</dbReference>
<evidence type="ECO:0000256" key="1">
    <source>
        <dbReference type="SAM" id="MobiDB-lite"/>
    </source>
</evidence>
<reference evidence="3 4" key="1">
    <citation type="submission" date="2019-03" db="EMBL/GenBank/DDBJ databases">
        <title>Genomic Encyclopedia of Archaeal and Bacterial Type Strains, Phase II (KMG-II): from individual species to whole genera.</title>
        <authorList>
            <person name="Goeker M."/>
        </authorList>
    </citation>
    <scope>NUCLEOTIDE SEQUENCE [LARGE SCALE GENOMIC DNA]</scope>
    <source>
        <strain evidence="3 4">DSM 24323</strain>
    </source>
</reference>
<feature type="region of interest" description="Disordered" evidence="1">
    <location>
        <begin position="61"/>
        <end position="109"/>
    </location>
</feature>
<evidence type="ECO:0000313" key="3">
    <source>
        <dbReference type="EMBL" id="TDT33765.1"/>
    </source>
</evidence>
<gene>
    <name evidence="3" type="ORF">CLV29_1395</name>
</gene>
<feature type="region of interest" description="Disordered" evidence="1">
    <location>
        <begin position="222"/>
        <end position="261"/>
    </location>
</feature>
<comment type="caution">
    <text evidence="3">The sequence shown here is derived from an EMBL/GenBank/DDBJ whole genome shotgun (WGS) entry which is preliminary data.</text>
</comment>
<feature type="compositionally biased region" description="Basic and acidic residues" evidence="1">
    <location>
        <begin position="296"/>
        <end position="365"/>
    </location>
</feature>
<dbReference type="AlphaFoldDB" id="A0A4R7J8W8"/>